<organism evidence="14 15">
    <name type="scientific">Alistipes hominis</name>
    <dbReference type="NCBI Taxonomy" id="2763015"/>
    <lineage>
        <taxon>Bacteria</taxon>
        <taxon>Pseudomonadati</taxon>
        <taxon>Bacteroidota</taxon>
        <taxon>Bacteroidia</taxon>
        <taxon>Bacteroidales</taxon>
        <taxon>Rikenellaceae</taxon>
        <taxon>Alistipes</taxon>
    </lineage>
</organism>
<keyword evidence="9 11" id="KW-0570">Pentose shunt</keyword>
<dbReference type="NCBIfam" id="NF006765">
    <property type="entry name" value="PRK09287.1"/>
    <property type="match status" value="1"/>
</dbReference>
<reference evidence="14 15" key="1">
    <citation type="submission" date="2020-08" db="EMBL/GenBank/DDBJ databases">
        <title>Genome public.</title>
        <authorList>
            <person name="Liu C."/>
            <person name="Sun Q."/>
        </authorList>
    </citation>
    <scope>NUCLEOTIDE SEQUENCE [LARGE SCALE GENOMIC DNA]</scope>
    <source>
        <strain evidence="14 15">New-7</strain>
    </source>
</reference>
<dbReference type="NCBIfam" id="TIGR00873">
    <property type="entry name" value="gnd"/>
    <property type="match status" value="1"/>
</dbReference>
<dbReference type="Gene3D" id="1.20.5.320">
    <property type="entry name" value="6-Phosphogluconate Dehydrogenase, domain 3"/>
    <property type="match status" value="1"/>
</dbReference>
<name>A0ABR7CME2_9BACT</name>
<dbReference type="InterPro" id="IPR006114">
    <property type="entry name" value="6PGDH_C"/>
</dbReference>
<evidence type="ECO:0000256" key="5">
    <source>
        <dbReference type="ARBA" id="ARBA00013011"/>
    </source>
</evidence>
<dbReference type="Gene3D" id="1.10.1040.10">
    <property type="entry name" value="N-(1-d-carboxylethyl)-l-norvaline Dehydrogenase, domain 2"/>
    <property type="match status" value="1"/>
</dbReference>
<dbReference type="InterPro" id="IPR006184">
    <property type="entry name" value="6PGdom_BS"/>
</dbReference>
<keyword evidence="11 12" id="KW-0521">NADP</keyword>
<comment type="pathway">
    <text evidence="2 11 12">Carbohydrate degradation; pentose phosphate pathway; D-ribulose 5-phosphate from D-glucose 6-phosphate (oxidative stage): step 3/3.</text>
</comment>
<dbReference type="SMART" id="SM01350">
    <property type="entry name" value="6PGD"/>
    <property type="match status" value="1"/>
</dbReference>
<dbReference type="Pfam" id="PF00393">
    <property type="entry name" value="6PGD"/>
    <property type="match status" value="1"/>
</dbReference>
<accession>A0ABR7CME2</accession>
<evidence type="ECO:0000259" key="13">
    <source>
        <dbReference type="SMART" id="SM01350"/>
    </source>
</evidence>
<dbReference type="InterPro" id="IPR008927">
    <property type="entry name" value="6-PGluconate_DH-like_C_sf"/>
</dbReference>
<sequence>MEKTDIGLIGLAVMGENLALNMESKGFSVSVYNRTAPGEKGVVDRFVAGRGNGKRFTGTHSIRELVGSVRRPRRIMMMVRAGEAVDELIAQLTPLMEPGDVIIDGGNSAFQDTARRVKEVENRGLYFVGAGISGGEEGALHGPSIMPGGTPEAWPLVKDVLQGIAAKLDDGTPCCEWIGSGGAGHFVKTVHNGIEYGDMQLIAEAYALLKNSLQLDPETMHRVFAEWNRGELNSFLIEITARIVHFKDPKGGYLIDRILDVAGQKGTGKWSVVTAVDENDPLTLITEAVYARLISSMKEARITASGLYPDARTDLNAMTGREPDDEKAVQAEAIRDALYAAKLISYAQGFSLMQRASAHYRWDLDCGTIARIWRKGCIIRSAFLEKITEAYDRNPLLENLLFDDFFRDKITAALPAWRSVVAAGALGGTALPCMGSALSYFDGLRTADSPASLIQAQRDYFGAHTFERTDAPRGEFFHNDWTGRGGKTSSGSYNV</sequence>
<dbReference type="GO" id="GO:0004616">
    <property type="term" value="F:phosphogluconate dehydrogenase (decarboxylating) activity"/>
    <property type="evidence" value="ECO:0007669"/>
    <property type="project" value="UniProtKB-EC"/>
</dbReference>
<protein>
    <recommendedName>
        <fullName evidence="6 11">6-phosphogluconate dehydrogenase, decarboxylating</fullName>
        <ecNumber evidence="5 11">1.1.1.44</ecNumber>
    </recommendedName>
</protein>
<evidence type="ECO:0000256" key="9">
    <source>
        <dbReference type="ARBA" id="ARBA00023126"/>
    </source>
</evidence>
<comment type="caution">
    <text evidence="14">The sequence shown here is derived from an EMBL/GenBank/DDBJ whole genome shotgun (WGS) entry which is preliminary data.</text>
</comment>
<evidence type="ECO:0000256" key="2">
    <source>
        <dbReference type="ARBA" id="ARBA00004874"/>
    </source>
</evidence>
<dbReference type="Proteomes" id="UP000636891">
    <property type="component" value="Unassembled WGS sequence"/>
</dbReference>
<dbReference type="PIRSF" id="PIRSF000109">
    <property type="entry name" value="6PGD"/>
    <property type="match status" value="1"/>
</dbReference>
<dbReference type="Pfam" id="PF03446">
    <property type="entry name" value="NAD_binding_2"/>
    <property type="match status" value="1"/>
</dbReference>
<comment type="catalytic activity">
    <reaction evidence="10 11 12">
        <text>6-phospho-D-gluconate + NADP(+) = D-ribulose 5-phosphate + CO2 + NADPH</text>
        <dbReference type="Rhea" id="RHEA:10116"/>
        <dbReference type="ChEBI" id="CHEBI:16526"/>
        <dbReference type="ChEBI" id="CHEBI:57783"/>
        <dbReference type="ChEBI" id="CHEBI:58121"/>
        <dbReference type="ChEBI" id="CHEBI:58349"/>
        <dbReference type="ChEBI" id="CHEBI:58759"/>
        <dbReference type="EC" id="1.1.1.44"/>
    </reaction>
</comment>
<dbReference type="InterPro" id="IPR013328">
    <property type="entry name" value="6PGD_dom2"/>
</dbReference>
<evidence type="ECO:0000256" key="3">
    <source>
        <dbReference type="ARBA" id="ARBA00008419"/>
    </source>
</evidence>
<comment type="subunit">
    <text evidence="4 11">Homodimer.</text>
</comment>
<comment type="similarity">
    <text evidence="3 11 12">Belongs to the 6-phosphogluconate dehydrogenase family.</text>
</comment>
<proteinExistence type="inferred from homology"/>
<evidence type="ECO:0000313" key="14">
    <source>
        <dbReference type="EMBL" id="MBC5616790.1"/>
    </source>
</evidence>
<gene>
    <name evidence="14" type="primary">gnd</name>
    <name evidence="14" type="ORF">H8S08_07120</name>
</gene>
<dbReference type="PANTHER" id="PTHR11811">
    <property type="entry name" value="6-PHOSPHOGLUCONATE DEHYDROGENASE"/>
    <property type="match status" value="1"/>
</dbReference>
<evidence type="ECO:0000313" key="15">
    <source>
        <dbReference type="Proteomes" id="UP000636891"/>
    </source>
</evidence>
<dbReference type="RefSeq" id="WP_101572551.1">
    <property type="nucleotide sequence ID" value="NZ_JACOOK010000003.1"/>
</dbReference>
<dbReference type="EC" id="1.1.1.44" evidence="5 11"/>
<evidence type="ECO:0000256" key="1">
    <source>
        <dbReference type="ARBA" id="ARBA00002526"/>
    </source>
</evidence>
<evidence type="ECO:0000256" key="7">
    <source>
        <dbReference type="ARBA" id="ARBA00023002"/>
    </source>
</evidence>
<dbReference type="SUPFAM" id="SSF48179">
    <property type="entry name" value="6-phosphogluconate dehydrogenase C-terminal domain-like"/>
    <property type="match status" value="1"/>
</dbReference>
<evidence type="ECO:0000256" key="10">
    <source>
        <dbReference type="ARBA" id="ARBA00048640"/>
    </source>
</evidence>
<evidence type="ECO:0000256" key="11">
    <source>
        <dbReference type="PIRNR" id="PIRNR000109"/>
    </source>
</evidence>
<keyword evidence="7 11" id="KW-0560">Oxidoreductase</keyword>
<dbReference type="EMBL" id="JACOOK010000003">
    <property type="protein sequence ID" value="MBC5616790.1"/>
    <property type="molecule type" value="Genomic_DNA"/>
</dbReference>
<keyword evidence="8 12" id="KW-0311">Gluconate utilization</keyword>
<dbReference type="SUPFAM" id="SSF51735">
    <property type="entry name" value="NAD(P)-binding Rossmann-fold domains"/>
    <property type="match status" value="1"/>
</dbReference>
<dbReference type="InterPro" id="IPR006183">
    <property type="entry name" value="Pgluconate_DH"/>
</dbReference>
<comment type="function">
    <text evidence="1 11">Catalyzes the oxidative decarboxylation of 6-phosphogluconate to ribulose 5-phosphate and CO(2), with concomitant reduction of NADP to NADPH.</text>
</comment>
<dbReference type="InterPro" id="IPR036291">
    <property type="entry name" value="NAD(P)-bd_dom_sf"/>
</dbReference>
<evidence type="ECO:0000256" key="4">
    <source>
        <dbReference type="ARBA" id="ARBA00011738"/>
    </source>
</evidence>
<dbReference type="Gene3D" id="3.40.50.720">
    <property type="entry name" value="NAD(P)-binding Rossmann-like Domain"/>
    <property type="match status" value="1"/>
</dbReference>
<evidence type="ECO:0000256" key="6">
    <source>
        <dbReference type="ARBA" id="ARBA00018193"/>
    </source>
</evidence>
<dbReference type="InterPro" id="IPR006113">
    <property type="entry name" value="6PGDH_Gnd/GntZ"/>
</dbReference>
<feature type="domain" description="6-phosphogluconate dehydrogenase C-terminal" evidence="13">
    <location>
        <begin position="184"/>
        <end position="482"/>
    </location>
</feature>
<dbReference type="PRINTS" id="PR00076">
    <property type="entry name" value="6PGDHDRGNASE"/>
</dbReference>
<evidence type="ECO:0000256" key="8">
    <source>
        <dbReference type="ARBA" id="ARBA00023064"/>
    </source>
</evidence>
<dbReference type="PROSITE" id="PS00461">
    <property type="entry name" value="6PGD"/>
    <property type="match status" value="1"/>
</dbReference>
<evidence type="ECO:0000256" key="12">
    <source>
        <dbReference type="RuleBase" id="RU000485"/>
    </source>
</evidence>
<dbReference type="InterPro" id="IPR006115">
    <property type="entry name" value="6PGDH_NADP-bd"/>
</dbReference>
<keyword evidence="15" id="KW-1185">Reference proteome</keyword>